<dbReference type="Proteomes" id="UP000256970">
    <property type="component" value="Unassembled WGS sequence"/>
</dbReference>
<evidence type="ECO:0000256" key="1">
    <source>
        <dbReference type="SAM" id="MobiDB-lite"/>
    </source>
</evidence>
<name>A0A383VHV9_TETOB</name>
<sequence>MSGAVPANRRAWHITDQGDLGSLRLVEEAMPQLTAPGQVLVEVQALGLNLADVFCCLGLYKAAPKGDFVPGLEFSGVVIAAAAEQDQPEPHHHHHHQQQQQQRYKPGDRVLGVLRFGAFATHVAIPAAYLRPIPADWSFEQAASYPVQTLTAAFGLYECGSFRPGQCVLVHSAAGGVGLQALQILARQQASVLGLVGSADKVQLLDSLYNSSSSGGQAQQAADAGAALPPQQQQQQQQQHMEFAVRVWGTSAIAEQLSGFLARAGRPGFDVTLDSLGGEYFKPSYAALNPCGRHVIFGAGSLTPKPGARLSLNPAVLLAAPASLLALVKLIWGWLQRPRLDVIAMPGDNKGVVGFNLIWLYDRLDLLADLYDKLDSLSLGPPLVGRTYDFAELPAALAYLQSGRSVGKVVVTLQQPSGSQATSAAATEQR</sequence>
<dbReference type="STRING" id="3088.A0A383VHV9"/>
<dbReference type="InterPro" id="IPR036291">
    <property type="entry name" value="NAD(P)-bd_dom_sf"/>
</dbReference>
<dbReference type="InterPro" id="IPR051397">
    <property type="entry name" value="Zn-ADH-like_protein"/>
</dbReference>
<protein>
    <recommendedName>
        <fullName evidence="2">Enoyl reductase (ER) domain-containing protein</fullName>
    </recommendedName>
</protein>
<dbReference type="EMBL" id="FNXT01000410">
    <property type="protein sequence ID" value="SZX64419.1"/>
    <property type="molecule type" value="Genomic_DNA"/>
</dbReference>
<dbReference type="SUPFAM" id="SSF50129">
    <property type="entry name" value="GroES-like"/>
    <property type="match status" value="1"/>
</dbReference>
<dbReference type="Pfam" id="PF08240">
    <property type="entry name" value="ADH_N"/>
    <property type="match status" value="1"/>
</dbReference>
<evidence type="ECO:0000313" key="4">
    <source>
        <dbReference type="Proteomes" id="UP000256970"/>
    </source>
</evidence>
<organism evidence="3 4">
    <name type="scientific">Tetradesmus obliquus</name>
    <name type="common">Green alga</name>
    <name type="synonym">Acutodesmus obliquus</name>
    <dbReference type="NCBI Taxonomy" id="3088"/>
    <lineage>
        <taxon>Eukaryota</taxon>
        <taxon>Viridiplantae</taxon>
        <taxon>Chlorophyta</taxon>
        <taxon>core chlorophytes</taxon>
        <taxon>Chlorophyceae</taxon>
        <taxon>CS clade</taxon>
        <taxon>Sphaeropleales</taxon>
        <taxon>Scenedesmaceae</taxon>
        <taxon>Tetradesmus</taxon>
    </lineage>
</organism>
<dbReference type="Gene3D" id="3.90.180.10">
    <property type="entry name" value="Medium-chain alcohol dehydrogenases, catalytic domain"/>
    <property type="match status" value="2"/>
</dbReference>
<evidence type="ECO:0000313" key="3">
    <source>
        <dbReference type="EMBL" id="SZX64419.1"/>
    </source>
</evidence>
<proteinExistence type="predicted"/>
<dbReference type="PANTHER" id="PTHR43677">
    <property type="entry name" value="SHORT-CHAIN DEHYDROGENASE/REDUCTASE"/>
    <property type="match status" value="1"/>
</dbReference>
<reference evidence="3 4" key="1">
    <citation type="submission" date="2016-10" db="EMBL/GenBank/DDBJ databases">
        <authorList>
            <person name="Cai Z."/>
        </authorList>
    </citation>
    <scope>NUCLEOTIDE SEQUENCE [LARGE SCALE GENOMIC DNA]</scope>
</reference>
<dbReference type="Pfam" id="PF13602">
    <property type="entry name" value="ADH_zinc_N_2"/>
    <property type="match status" value="1"/>
</dbReference>
<feature type="domain" description="Enoyl reductase (ER)" evidence="2">
    <location>
        <begin position="18"/>
        <end position="411"/>
    </location>
</feature>
<dbReference type="AlphaFoldDB" id="A0A383VHV9"/>
<keyword evidence="4" id="KW-1185">Reference proteome</keyword>
<dbReference type="SMART" id="SM00829">
    <property type="entry name" value="PKS_ER"/>
    <property type="match status" value="1"/>
</dbReference>
<dbReference type="InterPro" id="IPR011032">
    <property type="entry name" value="GroES-like_sf"/>
</dbReference>
<dbReference type="PANTHER" id="PTHR43677:SF4">
    <property type="entry name" value="QUINONE OXIDOREDUCTASE-LIKE PROTEIN 2"/>
    <property type="match status" value="1"/>
</dbReference>
<dbReference type="GO" id="GO:0005739">
    <property type="term" value="C:mitochondrion"/>
    <property type="evidence" value="ECO:0007669"/>
    <property type="project" value="TreeGrafter"/>
</dbReference>
<dbReference type="InterPro" id="IPR020843">
    <property type="entry name" value="ER"/>
</dbReference>
<dbReference type="SUPFAM" id="SSF51735">
    <property type="entry name" value="NAD(P)-binding Rossmann-fold domains"/>
    <property type="match status" value="1"/>
</dbReference>
<accession>A0A383VHV9</accession>
<feature type="region of interest" description="Disordered" evidence="1">
    <location>
        <begin position="216"/>
        <end position="235"/>
    </location>
</feature>
<dbReference type="InterPro" id="IPR013154">
    <property type="entry name" value="ADH-like_N"/>
</dbReference>
<dbReference type="GO" id="GO:0016491">
    <property type="term" value="F:oxidoreductase activity"/>
    <property type="evidence" value="ECO:0007669"/>
    <property type="project" value="InterPro"/>
</dbReference>
<dbReference type="Gene3D" id="3.40.50.720">
    <property type="entry name" value="NAD(P)-binding Rossmann-like Domain"/>
    <property type="match status" value="1"/>
</dbReference>
<evidence type="ECO:0000259" key="2">
    <source>
        <dbReference type="SMART" id="SM00829"/>
    </source>
</evidence>
<gene>
    <name evidence="3" type="ORF">BQ4739_LOCUS4929</name>
</gene>